<protein>
    <recommendedName>
        <fullName evidence="5 12">Transketolase</fullName>
        <ecNumber evidence="5 12">2.2.1.1</ecNumber>
    </recommendedName>
</protein>
<feature type="binding site" evidence="16">
    <location>
        <position position="155"/>
    </location>
    <ligand>
        <name>Mg(2+)</name>
        <dbReference type="ChEBI" id="CHEBI:18420"/>
    </ligand>
</feature>
<dbReference type="GO" id="GO:0004802">
    <property type="term" value="F:transketolase activity"/>
    <property type="evidence" value="ECO:0007669"/>
    <property type="project" value="UniProtKB-UniRule"/>
</dbReference>
<dbReference type="PROSITE" id="PS00801">
    <property type="entry name" value="TRANSKETOLASE_1"/>
    <property type="match status" value="1"/>
</dbReference>
<evidence type="ECO:0000256" key="10">
    <source>
        <dbReference type="ARBA" id="ARBA00023052"/>
    </source>
</evidence>
<evidence type="ECO:0000256" key="17">
    <source>
        <dbReference type="PIRSR" id="PIRSR605478-5"/>
    </source>
</evidence>
<dbReference type="AlphaFoldDB" id="A0A9X1B7Q7"/>
<dbReference type="RefSeq" id="WP_200385959.1">
    <property type="nucleotide sequence ID" value="NZ_NRSD01000001.1"/>
</dbReference>
<feature type="site" description="Important for catalytic activity" evidence="17">
    <location>
        <position position="267"/>
    </location>
</feature>
<feature type="binding site" evidence="15">
    <location>
        <position position="66"/>
    </location>
    <ligand>
        <name>thiamine diphosphate</name>
        <dbReference type="ChEBI" id="CHEBI:58937"/>
    </ligand>
</feature>
<name>A0A9X1B7Q7_9GAMM</name>
<sequence>MSSRQELANAIRALAMDAVQKANSGHPGAPMGMADIAEVLWNDFMIHNPGNPHWPNRDRFVLSNGHGSMLIYALLHLTGYELGIEDLKQFRQLHSRTPGHPEYGYAPGIETTTGPLGQGISNAVGMALAERALAAQFNRPDHAIIDHHTYVFLGDGCMMEGISHESCSLAGALGLGKLIAIYDDNNISIDGEVRGHGETPGWFLDDTPKRFEAYGWHVIPKVDGHDPAAVKAAIEAARAITDRPSLICCQTIIGFGSPNKQGKEECHGAALGEEEVALTRQALGWTSPPFVIPESVYQGWSAKERGAAAESAWNDRFAAYAEAYPAEAAELQRRLAGELPEDWSAQADAFIASVVEKAETIASRKASQNTLNGFGPHLPELLGGSADLAGSNLTLWKGAKGIGRGEQAGNYVYYGVREFGMSAMMNGIALHGGFIPYGATFLMFSEYARNALRMAALMKIQTIFVYTHDSIGLGEDGPTHQPVEQIPTLRMIPHMNVWRPCDAVESAVSWKCAIERRDGPTCLIFSRQNLAHMDRTPEQLAAIAQGGYVLRDCAGTPDAIIIATGSEVELAVKAAEAMSDKAIRVVSMPCTEVFDAQDAAYRESVLPSAVTARVAVEAAVTDGWWKYVGQQGDVLGVNRFGESAPAGPLFKEFGFTVENLVAKVRGVL</sequence>
<evidence type="ECO:0000256" key="3">
    <source>
        <dbReference type="ARBA" id="ARBA00007131"/>
    </source>
</evidence>
<comment type="cofactor">
    <cofactor evidence="18">
        <name>Mg(2+)</name>
        <dbReference type="ChEBI" id="CHEBI:18420"/>
    </cofactor>
    <cofactor evidence="18">
        <name>Ca(2+)</name>
        <dbReference type="ChEBI" id="CHEBI:29108"/>
    </cofactor>
    <cofactor evidence="18">
        <name>Mn(2+)</name>
        <dbReference type="ChEBI" id="CHEBI:29035"/>
    </cofactor>
    <cofactor evidence="18">
        <name>Co(2+)</name>
        <dbReference type="ChEBI" id="CHEBI:48828"/>
    </cofactor>
    <text evidence="18">Binds 1 Mg(2+) ion per subunit. Can also utilize other divalent metal cations, such as Ca(2+), Mn(2+) and Co(2+).</text>
</comment>
<dbReference type="GO" id="GO:0009052">
    <property type="term" value="P:pentose-phosphate shunt, non-oxidative branch"/>
    <property type="evidence" value="ECO:0007669"/>
    <property type="project" value="UniProtKB-ARBA"/>
</dbReference>
<dbReference type="SUPFAM" id="SSF52922">
    <property type="entry name" value="TK C-terminal domain-like"/>
    <property type="match status" value="1"/>
</dbReference>
<feature type="domain" description="Transketolase-like pyrimidine-binding" evidence="19">
    <location>
        <begin position="361"/>
        <end position="532"/>
    </location>
</feature>
<dbReference type="Proteomes" id="UP001138802">
    <property type="component" value="Unassembled WGS sequence"/>
</dbReference>
<dbReference type="SUPFAM" id="SSF52518">
    <property type="entry name" value="Thiamin diphosphate-binding fold (THDP-binding)"/>
    <property type="match status" value="2"/>
</dbReference>
<dbReference type="InterPro" id="IPR020826">
    <property type="entry name" value="Transketolase_BS"/>
</dbReference>
<keyword evidence="9 16" id="KW-0460">Magnesium</keyword>
<dbReference type="InterPro" id="IPR055152">
    <property type="entry name" value="Transketolase-like_C_2"/>
</dbReference>
<keyword evidence="7 16" id="KW-0479">Metal-binding</keyword>
<dbReference type="SMART" id="SM00861">
    <property type="entry name" value="Transket_pyr"/>
    <property type="match status" value="1"/>
</dbReference>
<feature type="binding site" evidence="14">
    <location>
        <position position="391"/>
    </location>
    <ligand>
        <name>substrate</name>
    </ligand>
</feature>
<evidence type="ECO:0000256" key="11">
    <source>
        <dbReference type="ARBA" id="ARBA00049473"/>
    </source>
</evidence>
<dbReference type="CDD" id="cd02012">
    <property type="entry name" value="TPP_TK"/>
    <property type="match status" value="1"/>
</dbReference>
<dbReference type="InterPro" id="IPR009014">
    <property type="entry name" value="Transketo_C/PFOR_II"/>
</dbReference>
<feature type="binding site" evidence="15">
    <location>
        <position position="444"/>
    </location>
    <ligand>
        <name>thiamine diphosphate</name>
        <dbReference type="ChEBI" id="CHEBI:58937"/>
    </ligand>
</feature>
<feature type="binding site" evidence="14">
    <location>
        <position position="468"/>
    </location>
    <ligand>
        <name>substrate</name>
    </ligand>
</feature>
<dbReference type="InterPro" id="IPR029061">
    <property type="entry name" value="THDP-binding"/>
</dbReference>
<keyword evidence="8 18" id="KW-0106">Calcium</keyword>
<feature type="site" description="Important for catalytic activity" evidence="17">
    <location>
        <position position="26"/>
    </location>
</feature>
<evidence type="ECO:0000256" key="8">
    <source>
        <dbReference type="ARBA" id="ARBA00022837"/>
    </source>
</evidence>
<feature type="binding site" evidence="14">
    <location>
        <position position="26"/>
    </location>
    <ligand>
        <name>substrate</name>
    </ligand>
</feature>
<feature type="active site" description="Proton donor" evidence="13">
    <location>
        <position position="418"/>
    </location>
</feature>
<dbReference type="NCBIfam" id="TIGR00232">
    <property type="entry name" value="tktlase_bact"/>
    <property type="match status" value="1"/>
</dbReference>
<evidence type="ECO:0000256" key="2">
    <source>
        <dbReference type="ARBA" id="ARBA00001941"/>
    </source>
</evidence>
<evidence type="ECO:0000256" key="7">
    <source>
        <dbReference type="ARBA" id="ARBA00022723"/>
    </source>
</evidence>
<evidence type="ECO:0000313" key="20">
    <source>
        <dbReference type="EMBL" id="MBK1643161.1"/>
    </source>
</evidence>
<comment type="cofactor">
    <cofactor evidence="15">
        <name>thiamine diphosphate</name>
        <dbReference type="ChEBI" id="CHEBI:58937"/>
    </cofactor>
    <text evidence="15">Binds 1 thiamine pyrophosphate per subunit. During the reaction, the substrate forms a covalent intermediate with the cofactor.</text>
</comment>
<keyword evidence="21" id="KW-1185">Reference proteome</keyword>
<dbReference type="InterPro" id="IPR005474">
    <property type="entry name" value="Transketolase_N"/>
</dbReference>
<dbReference type="InterPro" id="IPR005475">
    <property type="entry name" value="Transketolase-like_Pyr-bd"/>
</dbReference>
<feature type="binding site" evidence="15">
    <location>
        <position position="185"/>
    </location>
    <ligand>
        <name>thiamine diphosphate</name>
        <dbReference type="ChEBI" id="CHEBI:58937"/>
    </ligand>
</feature>
<evidence type="ECO:0000256" key="15">
    <source>
        <dbReference type="PIRSR" id="PIRSR605478-3"/>
    </source>
</evidence>
<dbReference type="PANTHER" id="PTHR43522:SF2">
    <property type="entry name" value="TRANSKETOLASE 1-RELATED"/>
    <property type="match status" value="1"/>
</dbReference>
<accession>A0A9X1B7Q7</accession>
<comment type="subunit">
    <text evidence="4 18">Homodimer.</text>
</comment>
<comment type="cofactor">
    <cofactor evidence="2">
        <name>Co(2+)</name>
        <dbReference type="ChEBI" id="CHEBI:48828"/>
    </cofactor>
</comment>
<comment type="catalytic activity">
    <reaction evidence="11 18">
        <text>D-sedoheptulose 7-phosphate + D-glyceraldehyde 3-phosphate = aldehydo-D-ribose 5-phosphate + D-xylulose 5-phosphate</text>
        <dbReference type="Rhea" id="RHEA:10508"/>
        <dbReference type="ChEBI" id="CHEBI:57483"/>
        <dbReference type="ChEBI" id="CHEBI:57737"/>
        <dbReference type="ChEBI" id="CHEBI:58273"/>
        <dbReference type="ChEBI" id="CHEBI:59776"/>
        <dbReference type="EC" id="2.2.1.1"/>
    </reaction>
</comment>
<dbReference type="FunFam" id="3.40.50.970:FF:000003">
    <property type="entry name" value="Transketolase"/>
    <property type="match status" value="1"/>
</dbReference>
<dbReference type="GO" id="GO:0046872">
    <property type="term" value="F:metal ion binding"/>
    <property type="evidence" value="ECO:0007669"/>
    <property type="project" value="UniProtKB-KW"/>
</dbReference>
<feature type="binding site" evidence="16">
    <location>
        <position position="185"/>
    </location>
    <ligand>
        <name>Mg(2+)</name>
        <dbReference type="ChEBI" id="CHEBI:18420"/>
    </ligand>
</feature>
<comment type="function">
    <text evidence="18">Catalyzes the transfer of a two-carbon ketol group from a ketose donor to an aldose acceptor, via a covalent intermediate with the cofactor thiamine pyrophosphate.</text>
</comment>
<dbReference type="EC" id="2.2.1.1" evidence="5 12"/>
<keyword evidence="6 18" id="KW-0808">Transferase</keyword>
<evidence type="ECO:0000256" key="5">
    <source>
        <dbReference type="ARBA" id="ARBA00013152"/>
    </source>
</evidence>
<dbReference type="InterPro" id="IPR049557">
    <property type="entry name" value="Transketolase_CS"/>
</dbReference>
<dbReference type="Pfam" id="PF00456">
    <property type="entry name" value="Transketolase_N"/>
    <property type="match status" value="1"/>
</dbReference>
<evidence type="ECO:0000256" key="18">
    <source>
        <dbReference type="RuleBase" id="RU004996"/>
    </source>
</evidence>
<evidence type="ECO:0000256" key="9">
    <source>
        <dbReference type="ARBA" id="ARBA00022842"/>
    </source>
</evidence>
<comment type="similarity">
    <text evidence="3 18">Belongs to the transketolase family.</text>
</comment>
<evidence type="ECO:0000256" key="13">
    <source>
        <dbReference type="PIRSR" id="PIRSR605478-1"/>
    </source>
</evidence>
<evidence type="ECO:0000256" key="6">
    <source>
        <dbReference type="ARBA" id="ARBA00022679"/>
    </source>
</evidence>
<comment type="cofactor">
    <cofactor evidence="16">
        <name>Mg(2+)</name>
        <dbReference type="ChEBI" id="CHEBI:18420"/>
    </cofactor>
    <text evidence="16">Binds 1 Mg(2+) ion per subunit. Can also utilize other divalent metal cations, such as Ca(2+), Mn(2+) and Co(2+).</text>
</comment>
<dbReference type="FunFam" id="3.40.50.970:FF:000004">
    <property type="entry name" value="Transketolase"/>
    <property type="match status" value="1"/>
</dbReference>
<dbReference type="PANTHER" id="PTHR43522">
    <property type="entry name" value="TRANSKETOLASE"/>
    <property type="match status" value="1"/>
</dbReference>
<evidence type="ECO:0000313" key="21">
    <source>
        <dbReference type="Proteomes" id="UP001138802"/>
    </source>
</evidence>
<evidence type="ECO:0000256" key="16">
    <source>
        <dbReference type="PIRSR" id="PIRSR605478-4"/>
    </source>
</evidence>
<dbReference type="CDD" id="cd07033">
    <property type="entry name" value="TPP_PYR_DXS_TK_like"/>
    <property type="match status" value="1"/>
</dbReference>
<comment type="caution">
    <text evidence="20">The sequence shown here is derived from an EMBL/GenBank/DDBJ whole genome shotgun (WGS) entry which is preliminary data.</text>
</comment>
<feature type="binding site" evidence="15">
    <location>
        <begin position="114"/>
        <end position="116"/>
    </location>
    <ligand>
        <name>thiamine diphosphate</name>
        <dbReference type="ChEBI" id="CHEBI:58937"/>
    </ligand>
</feature>
<proteinExistence type="inferred from homology"/>
<keyword evidence="10 15" id="KW-0786">Thiamine pyrophosphate</keyword>
<comment type="cofactor">
    <cofactor evidence="1">
        <name>Ca(2+)</name>
        <dbReference type="ChEBI" id="CHEBI:29108"/>
    </cofactor>
</comment>
<feature type="binding site" evidence="15">
    <location>
        <position position="156"/>
    </location>
    <ligand>
        <name>thiamine diphosphate</name>
        <dbReference type="ChEBI" id="CHEBI:58937"/>
    </ligand>
</feature>
<organism evidence="20 21">
    <name type="scientific">Thiocapsa imhoffii</name>
    <dbReference type="NCBI Taxonomy" id="382777"/>
    <lineage>
        <taxon>Bacteria</taxon>
        <taxon>Pseudomonadati</taxon>
        <taxon>Pseudomonadota</taxon>
        <taxon>Gammaproteobacteria</taxon>
        <taxon>Chromatiales</taxon>
        <taxon>Chromatiaceae</taxon>
        <taxon>Thiocapsa</taxon>
    </lineage>
</organism>
<feature type="binding site" evidence="16">
    <location>
        <position position="187"/>
    </location>
    <ligand>
        <name>Mg(2+)</name>
        <dbReference type="ChEBI" id="CHEBI:18420"/>
    </ligand>
</feature>
<dbReference type="FunFam" id="3.40.50.920:FF:000003">
    <property type="entry name" value="Transketolase"/>
    <property type="match status" value="1"/>
</dbReference>
<gene>
    <name evidence="20" type="primary">tkt</name>
    <name evidence="20" type="ORF">CKO25_00520</name>
</gene>
<evidence type="ECO:0000256" key="1">
    <source>
        <dbReference type="ARBA" id="ARBA00001913"/>
    </source>
</evidence>
<feature type="binding site" evidence="14">
    <location>
        <position position="364"/>
    </location>
    <ligand>
        <name>substrate</name>
    </ligand>
</feature>
<dbReference type="InterPro" id="IPR033247">
    <property type="entry name" value="Transketolase_fam"/>
</dbReference>
<dbReference type="InterPro" id="IPR005478">
    <property type="entry name" value="Transketolase_bac-like"/>
</dbReference>
<evidence type="ECO:0000256" key="4">
    <source>
        <dbReference type="ARBA" id="ARBA00011738"/>
    </source>
</evidence>
<dbReference type="Pfam" id="PF02779">
    <property type="entry name" value="Transket_pyr"/>
    <property type="match status" value="1"/>
</dbReference>
<evidence type="ECO:0000259" key="19">
    <source>
        <dbReference type="SMART" id="SM00861"/>
    </source>
</evidence>
<feature type="binding site" evidence="14">
    <location>
        <position position="267"/>
    </location>
    <ligand>
        <name>substrate</name>
    </ligand>
</feature>
<feature type="binding site" evidence="15">
    <location>
        <position position="267"/>
    </location>
    <ligand>
        <name>thiamine diphosphate</name>
        <dbReference type="ChEBI" id="CHEBI:58937"/>
    </ligand>
</feature>
<dbReference type="EMBL" id="NRSD01000001">
    <property type="protein sequence ID" value="MBK1643161.1"/>
    <property type="molecule type" value="Genomic_DNA"/>
</dbReference>
<dbReference type="Pfam" id="PF22613">
    <property type="entry name" value="Transketolase_C_1"/>
    <property type="match status" value="1"/>
</dbReference>
<evidence type="ECO:0000256" key="14">
    <source>
        <dbReference type="PIRSR" id="PIRSR605478-2"/>
    </source>
</evidence>
<dbReference type="GO" id="GO:0005829">
    <property type="term" value="C:cytosol"/>
    <property type="evidence" value="ECO:0007669"/>
    <property type="project" value="TreeGrafter"/>
</dbReference>
<feature type="binding site" evidence="14">
    <location>
        <position position="480"/>
    </location>
    <ligand>
        <name>substrate</name>
    </ligand>
</feature>
<dbReference type="Gene3D" id="3.40.50.970">
    <property type="match status" value="2"/>
</dbReference>
<dbReference type="PROSITE" id="PS00802">
    <property type="entry name" value="TRANSKETOLASE_2"/>
    <property type="match status" value="1"/>
</dbReference>
<dbReference type="Gene3D" id="3.40.50.920">
    <property type="match status" value="1"/>
</dbReference>
<feature type="binding site" evidence="14">
    <location>
        <position position="527"/>
    </location>
    <ligand>
        <name>substrate</name>
    </ligand>
</feature>
<feature type="binding site" evidence="14">
    <location>
        <position position="476"/>
    </location>
    <ligand>
        <name>substrate</name>
    </ligand>
</feature>
<reference evidence="20 21" key="1">
    <citation type="journal article" date="2020" name="Microorganisms">
        <title>Osmotic Adaptation and Compatible Solute Biosynthesis of Phototrophic Bacteria as Revealed from Genome Analyses.</title>
        <authorList>
            <person name="Imhoff J.F."/>
            <person name="Rahn T."/>
            <person name="Kunzel S."/>
            <person name="Keller A."/>
            <person name="Neulinger S.C."/>
        </authorList>
    </citation>
    <scope>NUCLEOTIDE SEQUENCE [LARGE SCALE GENOMIC DNA]</scope>
    <source>
        <strain evidence="20 21">DSM 21303</strain>
    </source>
</reference>
<evidence type="ECO:0000256" key="12">
    <source>
        <dbReference type="NCBIfam" id="TIGR00232"/>
    </source>
</evidence>